<keyword evidence="2" id="KW-0813">Transport</keyword>
<dbReference type="GO" id="GO:0022857">
    <property type="term" value="F:transmembrane transporter activity"/>
    <property type="evidence" value="ECO:0007669"/>
    <property type="project" value="InterPro"/>
</dbReference>
<dbReference type="CDD" id="cd17319">
    <property type="entry name" value="MFS_ExuT_GudP_like"/>
    <property type="match status" value="1"/>
</dbReference>
<dbReference type="PANTHER" id="PTHR43791:SF100">
    <property type="entry name" value="SUGAR TRANSPORTER"/>
    <property type="match status" value="1"/>
</dbReference>
<dbReference type="InterPro" id="IPR020846">
    <property type="entry name" value="MFS_dom"/>
</dbReference>
<feature type="transmembrane region" description="Helical" evidence="6">
    <location>
        <begin position="81"/>
        <end position="100"/>
    </location>
</feature>
<dbReference type="PANTHER" id="PTHR43791">
    <property type="entry name" value="PERMEASE-RELATED"/>
    <property type="match status" value="1"/>
</dbReference>
<dbReference type="STRING" id="1921421.M493_12175"/>
<evidence type="ECO:0000313" key="9">
    <source>
        <dbReference type="Proteomes" id="UP000015500"/>
    </source>
</evidence>
<evidence type="ECO:0000256" key="2">
    <source>
        <dbReference type="ARBA" id="ARBA00022448"/>
    </source>
</evidence>
<dbReference type="GO" id="GO:0005886">
    <property type="term" value="C:plasma membrane"/>
    <property type="evidence" value="ECO:0007669"/>
    <property type="project" value="UniProtKB-SubCell"/>
</dbReference>
<dbReference type="SUPFAM" id="SSF103473">
    <property type="entry name" value="MFS general substrate transporter"/>
    <property type="match status" value="1"/>
</dbReference>
<feature type="transmembrane region" description="Helical" evidence="6">
    <location>
        <begin position="48"/>
        <end position="69"/>
    </location>
</feature>
<feature type="transmembrane region" description="Helical" evidence="6">
    <location>
        <begin position="174"/>
        <end position="194"/>
    </location>
</feature>
<evidence type="ECO:0000256" key="5">
    <source>
        <dbReference type="ARBA" id="ARBA00023136"/>
    </source>
</evidence>
<dbReference type="InterPro" id="IPR036259">
    <property type="entry name" value="MFS_trans_sf"/>
</dbReference>
<feature type="transmembrane region" description="Helical" evidence="6">
    <location>
        <begin position="306"/>
        <end position="324"/>
    </location>
</feature>
<dbReference type="InterPro" id="IPR011701">
    <property type="entry name" value="MFS"/>
</dbReference>
<feature type="transmembrane region" description="Helical" evidence="6">
    <location>
        <begin position="330"/>
        <end position="353"/>
    </location>
</feature>
<dbReference type="PROSITE" id="PS50850">
    <property type="entry name" value="MFS"/>
    <property type="match status" value="1"/>
</dbReference>
<reference evidence="8 9" key="1">
    <citation type="journal article" date="2014" name="Genome Announc.">
        <title>Complete Genome Sequence of the Thermophilic Polychlorinated Biphenyl Degrader Geobacillus sp. Strain JF8 (NBRC 109937).</title>
        <authorList>
            <person name="Shintani M."/>
            <person name="Ohtsubo Y."/>
            <person name="Fukuda K."/>
            <person name="Hosoyama A."/>
            <person name="Ohji S."/>
            <person name="Yamazoe A."/>
            <person name="Fujita N."/>
            <person name="Nagata Y."/>
            <person name="Tsuda M."/>
            <person name="Hatta T."/>
            <person name="Kimbara K."/>
        </authorList>
    </citation>
    <scope>NUCLEOTIDE SEQUENCE [LARGE SCALE GENOMIC DNA]</scope>
    <source>
        <strain evidence="8 9">JF8</strain>
    </source>
</reference>
<evidence type="ECO:0000256" key="4">
    <source>
        <dbReference type="ARBA" id="ARBA00022989"/>
    </source>
</evidence>
<feature type="transmembrane region" description="Helical" evidence="6">
    <location>
        <begin position="106"/>
        <end position="127"/>
    </location>
</feature>
<keyword evidence="3 6" id="KW-0812">Transmembrane</keyword>
<feature type="transmembrane region" description="Helical" evidence="6">
    <location>
        <begin position="397"/>
        <end position="416"/>
    </location>
</feature>
<evidence type="ECO:0000256" key="6">
    <source>
        <dbReference type="SAM" id="Phobius"/>
    </source>
</evidence>
<dbReference type="EMBL" id="CP006254">
    <property type="protein sequence ID" value="AGT32682.1"/>
    <property type="molecule type" value="Genomic_DNA"/>
</dbReference>
<feature type="domain" description="Major facilitator superfamily (MFS) profile" evidence="7">
    <location>
        <begin position="15"/>
        <end position="421"/>
    </location>
</feature>
<organism evidence="8 9">
    <name type="scientific">Geobacillus genomosp. 3</name>
    <dbReference type="NCBI Taxonomy" id="1921421"/>
    <lineage>
        <taxon>Bacteria</taxon>
        <taxon>Bacillati</taxon>
        <taxon>Bacillota</taxon>
        <taxon>Bacilli</taxon>
        <taxon>Bacillales</taxon>
        <taxon>Anoxybacillaceae</taxon>
        <taxon>Geobacillus</taxon>
    </lineage>
</organism>
<dbReference type="FunFam" id="1.20.1250.20:FF:000018">
    <property type="entry name" value="MFS transporter permease"/>
    <property type="match status" value="1"/>
</dbReference>
<protein>
    <recommendedName>
        <fullName evidence="7">Major facilitator superfamily (MFS) profile domain-containing protein</fullName>
    </recommendedName>
</protein>
<keyword evidence="4 6" id="KW-1133">Transmembrane helix</keyword>
<dbReference type="AlphaFoldDB" id="S5Z772"/>
<feature type="transmembrane region" description="Helical" evidence="6">
    <location>
        <begin position="12"/>
        <end position="28"/>
    </location>
</feature>
<dbReference type="PATRIC" id="fig|1345697.3.peg.2367"/>
<dbReference type="Gene3D" id="1.20.1250.20">
    <property type="entry name" value="MFS general substrate transporter like domains"/>
    <property type="match status" value="2"/>
</dbReference>
<dbReference type="OrthoDB" id="9773404at2"/>
<dbReference type="HOGENOM" id="CLU_001265_0_0_9"/>
<feature type="transmembrane region" description="Helical" evidence="6">
    <location>
        <begin position="239"/>
        <end position="262"/>
    </location>
</feature>
<dbReference type="KEGG" id="gjf:M493_12175"/>
<proteinExistence type="predicted"/>
<comment type="subcellular location">
    <subcellularLocation>
        <location evidence="1">Cell membrane</location>
        <topology evidence="1">Multi-pass membrane protein</topology>
    </subcellularLocation>
</comment>
<evidence type="ECO:0000313" key="8">
    <source>
        <dbReference type="EMBL" id="AGT32682.1"/>
    </source>
</evidence>
<dbReference type="Proteomes" id="UP000015500">
    <property type="component" value="Chromosome"/>
</dbReference>
<keyword evidence="9" id="KW-1185">Reference proteome</keyword>
<feature type="transmembrane region" description="Helical" evidence="6">
    <location>
        <begin position="139"/>
        <end position="162"/>
    </location>
</feature>
<feature type="transmembrane region" description="Helical" evidence="6">
    <location>
        <begin position="274"/>
        <end position="294"/>
    </location>
</feature>
<accession>S5Z772</accession>
<evidence type="ECO:0000256" key="3">
    <source>
        <dbReference type="ARBA" id="ARBA00022692"/>
    </source>
</evidence>
<name>S5Z772_GEOG3</name>
<dbReference type="RefSeq" id="WP_020960478.1">
    <property type="nucleotide sequence ID" value="NC_022080.4"/>
</dbReference>
<evidence type="ECO:0000256" key="1">
    <source>
        <dbReference type="ARBA" id="ARBA00004651"/>
    </source>
</evidence>
<keyword evidence="5 6" id="KW-0472">Membrane</keyword>
<gene>
    <name evidence="8" type="ORF">M493_12175</name>
</gene>
<feature type="transmembrane region" description="Helical" evidence="6">
    <location>
        <begin position="360"/>
        <end position="385"/>
    </location>
</feature>
<evidence type="ECO:0000259" key="7">
    <source>
        <dbReference type="PROSITE" id="PS50850"/>
    </source>
</evidence>
<dbReference type="Pfam" id="PF07690">
    <property type="entry name" value="MFS_1"/>
    <property type="match status" value="1"/>
</dbReference>
<sequence>MEFSGAIRKKVYKHILPILFLSYVVSFLDRTNVGYAGLTMNKELGFSAEIFGFGAGLFSIGYLIFEIPGAVWAEKWSAKKWIVRIMITWGIIGALFGVVHEVWQFYLLRFLLGLAEGGFIPGVLVFLSHWFPEKDQARAISWFYAGLPFSQAIGGSLAALLLEVDWFGIDGWRWLFIIEGLMAVIVGIVAAIYLKDSPNDVKWLNDEEKRALLKQIGLGKTMPASPTQHRWGEVFGNSIIIRVALSMFLLGIGFYGFNYFVAIMTKQLSGFSNASVGLLLAIPFFLAVVFMYINSWHSDLKQERRWHTAVSWLAGAVGLLLLGYGPHDPFFLVLWLTVAAVGLNSHFGAFWAIPQTYFSGLAAAGGVGLINLVGNIGGFVGPYMTGYLTERSGQFDWAILLWVVALLIGTLLILSLPKSKDISSLTDNRAHVPFDS</sequence>